<dbReference type="RefSeq" id="WP_156337450.1">
    <property type="nucleotide sequence ID" value="NZ_CYTK01000011.1"/>
</dbReference>
<evidence type="ECO:0000259" key="1">
    <source>
        <dbReference type="Pfam" id="PF01323"/>
    </source>
</evidence>
<dbReference type="InterPro" id="IPR036249">
    <property type="entry name" value="Thioredoxin-like_sf"/>
</dbReference>
<feature type="domain" description="DSBA-like thioredoxin" evidence="1">
    <location>
        <begin position="6"/>
        <end position="199"/>
    </location>
</feature>
<comment type="caution">
    <text evidence="2">The sequence shown here is derived from an EMBL/GenBank/DDBJ whole genome shotgun (WGS) entry which is preliminary data.</text>
</comment>
<dbReference type="EMBL" id="CYTK01000011">
    <property type="protein sequence ID" value="CUJ69679.1"/>
    <property type="molecule type" value="Genomic_DNA"/>
</dbReference>
<accession>A0AAD2KLW8</accession>
<evidence type="ECO:0000313" key="2">
    <source>
        <dbReference type="EMBL" id="CUJ69679.1"/>
    </source>
</evidence>
<dbReference type="Gene3D" id="3.40.30.10">
    <property type="entry name" value="Glutaredoxin"/>
    <property type="match status" value="1"/>
</dbReference>
<dbReference type="InterPro" id="IPR001853">
    <property type="entry name" value="DSBA-like_thioredoxin_dom"/>
</dbReference>
<organism evidence="2 3">
    <name type="scientific">Achromobacter aegrifaciens</name>
    <dbReference type="NCBI Taxonomy" id="1287736"/>
    <lineage>
        <taxon>Bacteria</taxon>
        <taxon>Pseudomonadati</taxon>
        <taxon>Pseudomonadota</taxon>
        <taxon>Betaproteobacteria</taxon>
        <taxon>Burkholderiales</taxon>
        <taxon>Alcaligenaceae</taxon>
        <taxon>Achromobacter</taxon>
    </lineage>
</organism>
<dbReference type="SUPFAM" id="SSF52833">
    <property type="entry name" value="Thioredoxin-like"/>
    <property type="match status" value="1"/>
</dbReference>
<dbReference type="Pfam" id="PF01323">
    <property type="entry name" value="DSBA"/>
    <property type="match status" value="1"/>
</dbReference>
<sequence>MKSVRVVVWLDFVCPWCRIATNRIGEAARNLAGEIEVVVDIRSYRMAKGVPAEGFTMALIRRLGNAAAADRLMAAVKETGSREGLDFRFDKMRFGDTTDAHAMVKSIDSFEKRQQLIGIIFHACTAEGKDIFDRRVLSALAIGQGLALHEFSFDARHLASVARDEHDAKLLAAGLPLFVFNDKIVLSGAQEVSVFEKAMRESAILPHAHLEPES</sequence>
<dbReference type="Proteomes" id="UP000044098">
    <property type="component" value="Unassembled WGS sequence"/>
</dbReference>
<gene>
    <name evidence="2" type="ORF">ERS370000_05350</name>
</gene>
<proteinExistence type="predicted"/>
<dbReference type="PANTHER" id="PTHR13887">
    <property type="entry name" value="GLUTATHIONE S-TRANSFERASE KAPPA"/>
    <property type="match status" value="1"/>
</dbReference>
<name>A0AAD2KLW8_ACHAE</name>
<reference evidence="2 3" key="1">
    <citation type="submission" date="2015-09" db="EMBL/GenBank/DDBJ databases">
        <authorList>
            <consortium name="Pathogen Informatics"/>
        </authorList>
    </citation>
    <scope>NUCLEOTIDE SEQUENCE [LARGE SCALE GENOMIC DNA]</scope>
    <source>
        <strain evidence="2 3">2789STDY5608625</strain>
    </source>
</reference>
<protein>
    <submittedName>
        <fullName evidence="2">DSBA-like thioredoxin domain</fullName>
    </submittedName>
</protein>
<dbReference type="PANTHER" id="PTHR13887:SF41">
    <property type="entry name" value="THIOREDOXIN SUPERFAMILY PROTEIN"/>
    <property type="match status" value="1"/>
</dbReference>
<evidence type="ECO:0000313" key="3">
    <source>
        <dbReference type="Proteomes" id="UP000044098"/>
    </source>
</evidence>
<dbReference type="AlphaFoldDB" id="A0AAD2KLW8"/>
<dbReference type="GO" id="GO:0016491">
    <property type="term" value="F:oxidoreductase activity"/>
    <property type="evidence" value="ECO:0007669"/>
    <property type="project" value="InterPro"/>
</dbReference>